<dbReference type="Pfam" id="PF12706">
    <property type="entry name" value="Lactamase_B_2"/>
    <property type="match status" value="1"/>
</dbReference>
<evidence type="ECO:0000313" key="3">
    <source>
        <dbReference type="Proteomes" id="UP000289703"/>
    </source>
</evidence>
<sequence>MWTILILIVALLSTSLVVFSESKYGKNPNDKRLERIKKSPNYKDGKFVNLSESPIWAGDRSVVVEAYRFFSKKVEYRNPVNTIPFVKTDLKALDPKTDILVWLGHSSYFMQIAGKKILVDPALSSNAAPFKSMNKAFNGTDWYKAENMPDIDYLIITHDHWDHLDYETVLKLKDRTKHIICPLGVGSHFEYWGFDTTKISELDWYEKAVLDSAWEIHATPARHYSGRGLVRNKTLWASFVLSTPSTKIFIGGDSGYDTFFAEIGNKFGPVDLAILELGQYHDNWKFIHTLPSQFFQAATDLKAKRVMPVHNSKFALGKHAWFDPLKTITELGKNSKIPHLTPMIGAPLNLNDTNQTFTNWWNDLR</sequence>
<name>A0A4Q1JND8_9BACT</name>
<dbReference type="Gene3D" id="3.60.15.10">
    <property type="entry name" value="Ribonuclease Z/Hydroxyacylglutathione hydrolase-like"/>
    <property type="match status" value="1"/>
</dbReference>
<dbReference type="GO" id="GO:0008270">
    <property type="term" value="F:zinc ion binding"/>
    <property type="evidence" value="ECO:0007669"/>
    <property type="project" value="InterPro"/>
</dbReference>
<reference evidence="2 3" key="1">
    <citation type="submission" date="2019-01" db="EMBL/GenBank/DDBJ databases">
        <title>Ancylomarina salipaludis sp. nov., isolated from a salt marsh.</title>
        <authorList>
            <person name="Yoon J.-H."/>
        </authorList>
    </citation>
    <scope>NUCLEOTIDE SEQUENCE [LARGE SCALE GENOMIC DNA]</scope>
    <source>
        <strain evidence="2 3">SHSM-M15</strain>
    </source>
</reference>
<comment type="caution">
    <text evidence="2">The sequence shown here is derived from an EMBL/GenBank/DDBJ whole genome shotgun (WGS) entry which is preliminary data.</text>
</comment>
<proteinExistence type="predicted"/>
<feature type="domain" description="Metallo-beta-lactamase" evidence="1">
    <location>
        <begin position="116"/>
        <end position="310"/>
    </location>
</feature>
<accession>A0A4Q1JND8</accession>
<dbReference type="InterPro" id="IPR001279">
    <property type="entry name" value="Metallo-B-lactamas"/>
</dbReference>
<organism evidence="2 3">
    <name type="scientific">Ancylomarina salipaludis</name>
    <dbReference type="NCBI Taxonomy" id="2501299"/>
    <lineage>
        <taxon>Bacteria</taxon>
        <taxon>Pseudomonadati</taxon>
        <taxon>Bacteroidota</taxon>
        <taxon>Bacteroidia</taxon>
        <taxon>Marinilabiliales</taxon>
        <taxon>Marinifilaceae</taxon>
        <taxon>Ancylomarina</taxon>
    </lineage>
</organism>
<dbReference type="OrthoDB" id="9805728at2"/>
<dbReference type="InterPro" id="IPR036866">
    <property type="entry name" value="RibonucZ/Hydroxyglut_hydro"/>
</dbReference>
<evidence type="ECO:0000313" key="2">
    <source>
        <dbReference type="EMBL" id="RXQ95984.1"/>
    </source>
</evidence>
<gene>
    <name evidence="2" type="ORF">EO244_06040</name>
</gene>
<dbReference type="InterPro" id="IPR024884">
    <property type="entry name" value="NAPE-PLD"/>
</dbReference>
<dbReference type="AlphaFoldDB" id="A0A4Q1JND8"/>
<keyword evidence="3" id="KW-1185">Reference proteome</keyword>
<dbReference type="EMBL" id="SAXA01000004">
    <property type="protein sequence ID" value="RXQ95984.1"/>
    <property type="molecule type" value="Genomic_DNA"/>
</dbReference>
<dbReference type="PANTHER" id="PTHR15032:SF4">
    <property type="entry name" value="N-ACYL-PHOSPHATIDYLETHANOLAMINE-HYDROLYZING PHOSPHOLIPASE D"/>
    <property type="match status" value="1"/>
</dbReference>
<dbReference type="GO" id="GO:0070290">
    <property type="term" value="F:N-acylphosphatidylethanolamine-specific phospholipase D activity"/>
    <property type="evidence" value="ECO:0007669"/>
    <property type="project" value="InterPro"/>
</dbReference>
<keyword evidence="2" id="KW-0378">Hydrolase</keyword>
<dbReference type="PANTHER" id="PTHR15032">
    <property type="entry name" value="N-ACYL-PHOSPHATIDYLETHANOLAMINE-HYDROLYZING PHOSPHOLIPASE D"/>
    <property type="match status" value="1"/>
</dbReference>
<protein>
    <submittedName>
        <fullName evidence="2">MBL fold metallo-hydrolase</fullName>
    </submittedName>
</protein>
<dbReference type="SUPFAM" id="SSF56281">
    <property type="entry name" value="Metallo-hydrolase/oxidoreductase"/>
    <property type="match status" value="1"/>
</dbReference>
<dbReference type="Proteomes" id="UP000289703">
    <property type="component" value="Unassembled WGS sequence"/>
</dbReference>
<evidence type="ECO:0000259" key="1">
    <source>
        <dbReference type="Pfam" id="PF12706"/>
    </source>
</evidence>
<dbReference type="GO" id="GO:0005737">
    <property type="term" value="C:cytoplasm"/>
    <property type="evidence" value="ECO:0007669"/>
    <property type="project" value="TreeGrafter"/>
</dbReference>
<dbReference type="PIRSF" id="PIRSF038896">
    <property type="entry name" value="NAPE-PLD"/>
    <property type="match status" value="1"/>
</dbReference>